<dbReference type="Gene3D" id="3.40.50.1820">
    <property type="entry name" value="alpha/beta hydrolase"/>
    <property type="match status" value="1"/>
</dbReference>
<dbReference type="InterPro" id="IPR029058">
    <property type="entry name" value="AB_hydrolase_fold"/>
</dbReference>
<dbReference type="PROSITE" id="PS51257">
    <property type="entry name" value="PROKAR_LIPOPROTEIN"/>
    <property type="match status" value="1"/>
</dbReference>
<dbReference type="PANTHER" id="PTHR48081:SF13">
    <property type="entry name" value="ALPHA_BETA HYDROLASE"/>
    <property type="match status" value="1"/>
</dbReference>
<keyword evidence="1 3" id="KW-0378">Hydrolase</keyword>
<gene>
    <name evidence="3" type="ORF">EVC62_15615</name>
</gene>
<evidence type="ECO:0000256" key="1">
    <source>
        <dbReference type="ARBA" id="ARBA00022801"/>
    </source>
</evidence>
<evidence type="ECO:0000259" key="2">
    <source>
        <dbReference type="Pfam" id="PF20434"/>
    </source>
</evidence>
<evidence type="ECO:0000313" key="4">
    <source>
        <dbReference type="Proteomes" id="UP001321526"/>
    </source>
</evidence>
<dbReference type="InterPro" id="IPR049492">
    <property type="entry name" value="BD-FAE-like_dom"/>
</dbReference>
<dbReference type="PANTHER" id="PTHR48081">
    <property type="entry name" value="AB HYDROLASE SUPERFAMILY PROTEIN C4A8.06C"/>
    <property type="match status" value="1"/>
</dbReference>
<organism evidence="3 4">
    <name type="scientific">Salinicola endophyticus</name>
    <dbReference type="NCBI Taxonomy" id="1949083"/>
    <lineage>
        <taxon>Bacteria</taxon>
        <taxon>Pseudomonadati</taxon>
        <taxon>Pseudomonadota</taxon>
        <taxon>Gammaproteobacteria</taxon>
        <taxon>Oceanospirillales</taxon>
        <taxon>Halomonadaceae</taxon>
        <taxon>Salinicola</taxon>
    </lineage>
</organism>
<proteinExistence type="predicted"/>
<protein>
    <submittedName>
        <fullName evidence="3">Alpha/beta hydrolase</fullName>
    </submittedName>
</protein>
<dbReference type="EMBL" id="CP035631">
    <property type="protein sequence ID" value="WFF43660.1"/>
    <property type="molecule type" value="Genomic_DNA"/>
</dbReference>
<dbReference type="SUPFAM" id="SSF53474">
    <property type="entry name" value="alpha/beta-Hydrolases"/>
    <property type="match status" value="1"/>
</dbReference>
<dbReference type="Proteomes" id="UP001321526">
    <property type="component" value="Chromosome"/>
</dbReference>
<reference evidence="3 4" key="1">
    <citation type="submission" date="2019-01" db="EMBL/GenBank/DDBJ databases">
        <title>Genome sequence of Salinicola endophyticus REST5.</title>
        <authorList>
            <person name="Nascimento F.X."/>
        </authorList>
    </citation>
    <scope>NUCLEOTIDE SEQUENCE [LARGE SCALE GENOMIC DNA]</scope>
    <source>
        <strain evidence="3 4">REST5</strain>
    </source>
</reference>
<keyword evidence="4" id="KW-1185">Reference proteome</keyword>
<feature type="domain" description="BD-FAE-like" evidence="2">
    <location>
        <begin position="70"/>
        <end position="267"/>
    </location>
</feature>
<sequence>MARAMRALRIWQELGLCLMLGMALGGCSTYVNAPDVSGAAAARTPQGLDYQVLPDQLFTPGDWPQPLSADVYLPDTAGDAMRPAVMMVHGGGWEGRSKEDMTPIAKRFARHGYVVINVSYRFAPEFRFPAQLHDLQLARHWIDAHAAEWRIDPGRIAGLGYSSGAHLVSLLALVAGTDSPLDRPYGGADTGFAAVVSGGTPADLRLWDSGRLLIQLLGGTKEELPGAYASASPVTHVHAGAPPFFLFHGTWDDLVPPEHARVLFTALQSHGVHVELYWMRWRGHITAFLLRGDAEDAALDFLAREMPPG</sequence>
<name>A0ABY8FP61_9GAMM</name>
<dbReference type="Pfam" id="PF20434">
    <property type="entry name" value="BD-FAE"/>
    <property type="match status" value="1"/>
</dbReference>
<dbReference type="InterPro" id="IPR050300">
    <property type="entry name" value="GDXG_lipolytic_enzyme"/>
</dbReference>
<accession>A0ABY8FP61</accession>
<dbReference type="GO" id="GO:0016787">
    <property type="term" value="F:hydrolase activity"/>
    <property type="evidence" value="ECO:0007669"/>
    <property type="project" value="UniProtKB-KW"/>
</dbReference>
<evidence type="ECO:0000313" key="3">
    <source>
        <dbReference type="EMBL" id="WFF43660.1"/>
    </source>
</evidence>